<comment type="caution">
    <text evidence="2">The sequence shown here is derived from an EMBL/GenBank/DDBJ whole genome shotgun (WGS) entry which is preliminary data.</text>
</comment>
<reference evidence="2 3" key="1">
    <citation type="submission" date="2023-12" db="EMBL/GenBank/DDBJ databases">
        <title>Streptomyces sp. V4-01.</title>
        <authorList>
            <person name="Somphong A."/>
            <person name="Phongsopitanun W."/>
        </authorList>
    </citation>
    <scope>NUCLEOTIDE SEQUENCE [LARGE SCALE GENOMIC DNA]</scope>
    <source>
        <strain evidence="2 3">V4-01</strain>
    </source>
</reference>
<organism evidence="2 3">
    <name type="scientific">Actinacidiphila polyblastidii</name>
    <dbReference type="NCBI Taxonomy" id="3110430"/>
    <lineage>
        <taxon>Bacteria</taxon>
        <taxon>Bacillati</taxon>
        <taxon>Actinomycetota</taxon>
        <taxon>Actinomycetes</taxon>
        <taxon>Kitasatosporales</taxon>
        <taxon>Streptomycetaceae</taxon>
        <taxon>Actinacidiphila</taxon>
    </lineage>
</organism>
<name>A0ABU7PCV5_9ACTN</name>
<keyword evidence="3" id="KW-1185">Reference proteome</keyword>
<accession>A0ABU7PCV5</accession>
<feature type="region of interest" description="Disordered" evidence="1">
    <location>
        <begin position="197"/>
        <end position="244"/>
    </location>
</feature>
<dbReference type="EMBL" id="JAZEWV010000012">
    <property type="protein sequence ID" value="MEE4543639.1"/>
    <property type="molecule type" value="Genomic_DNA"/>
</dbReference>
<dbReference type="Proteomes" id="UP001344658">
    <property type="component" value="Unassembled WGS sequence"/>
</dbReference>
<evidence type="ECO:0000313" key="3">
    <source>
        <dbReference type="Proteomes" id="UP001344658"/>
    </source>
</evidence>
<sequence>MSAPDLRVTGYAPADPSTEQVLAGLSAAELGTVVDHHTDTTSYLLMYDTTATWYDPKPQVRTVAVHRFLEHGTFVLDTAFHTTIAFAQRWLADRGAPLDAVSVVGNDLAQPADAATEGVENKIRADSGRYDLAQVFHEDLDVTCDAWTLVRDNAATQLPVRVFLQQGDLEERTYTLREGAFPDTATALAWLADRTEPLPAAPEEPPVQRVSAARARSVPATPGSRTSQPVPAPGVPSVNRGRSL</sequence>
<protein>
    <submittedName>
        <fullName evidence="2">Uncharacterized protein</fullName>
    </submittedName>
</protein>
<evidence type="ECO:0000256" key="1">
    <source>
        <dbReference type="SAM" id="MobiDB-lite"/>
    </source>
</evidence>
<gene>
    <name evidence="2" type="ORF">V2S66_16880</name>
</gene>
<proteinExistence type="predicted"/>
<evidence type="ECO:0000313" key="2">
    <source>
        <dbReference type="EMBL" id="MEE4543639.1"/>
    </source>
</evidence>
<dbReference type="RefSeq" id="WP_330796266.1">
    <property type="nucleotide sequence ID" value="NZ_JAZEWV010000012.1"/>
</dbReference>
<feature type="compositionally biased region" description="Low complexity" evidence="1">
    <location>
        <begin position="207"/>
        <end position="220"/>
    </location>
</feature>